<dbReference type="EMBL" id="KI392073">
    <property type="protein sequence ID" value="ERN19275.1"/>
    <property type="molecule type" value="Genomic_DNA"/>
</dbReference>
<keyword evidence="2" id="KW-1185">Reference proteome</keyword>
<sequence>MGGKVRKREEVFVYTSYVHLFSASLSKELDTLFNILLAFTGSIVKEERRISMIAILFASQQLQ</sequence>
<protein>
    <submittedName>
        <fullName evidence="1">Uncharacterized protein</fullName>
    </submittedName>
</protein>
<reference evidence="2" key="1">
    <citation type="journal article" date="2013" name="Science">
        <title>The Amborella genome and the evolution of flowering plants.</title>
        <authorList>
            <consortium name="Amborella Genome Project"/>
        </authorList>
    </citation>
    <scope>NUCLEOTIDE SEQUENCE [LARGE SCALE GENOMIC DNA]</scope>
</reference>
<accession>U5DAL8</accession>
<name>U5DAL8_AMBTC</name>
<dbReference type="AlphaFoldDB" id="U5DAL8"/>
<gene>
    <name evidence="1" type="ORF">AMTR_s00196p00023400</name>
</gene>
<organism evidence="1 2">
    <name type="scientific">Amborella trichopoda</name>
    <dbReference type="NCBI Taxonomy" id="13333"/>
    <lineage>
        <taxon>Eukaryota</taxon>
        <taxon>Viridiplantae</taxon>
        <taxon>Streptophyta</taxon>
        <taxon>Embryophyta</taxon>
        <taxon>Tracheophyta</taxon>
        <taxon>Spermatophyta</taxon>
        <taxon>Magnoliopsida</taxon>
        <taxon>Amborellales</taxon>
        <taxon>Amborellaceae</taxon>
        <taxon>Amborella</taxon>
    </lineage>
</organism>
<dbReference type="HOGENOM" id="CLU_2910868_0_0_1"/>
<proteinExistence type="predicted"/>
<evidence type="ECO:0000313" key="1">
    <source>
        <dbReference type="EMBL" id="ERN19275.1"/>
    </source>
</evidence>
<dbReference type="Proteomes" id="UP000017836">
    <property type="component" value="Unassembled WGS sequence"/>
</dbReference>
<evidence type="ECO:0000313" key="2">
    <source>
        <dbReference type="Proteomes" id="UP000017836"/>
    </source>
</evidence>
<dbReference type="Gramene" id="ERN19275">
    <property type="protein sequence ID" value="ERN19275"/>
    <property type="gene ID" value="AMTR_s00196p00023400"/>
</dbReference>